<proteinExistence type="predicted"/>
<evidence type="ECO:0000313" key="2">
    <source>
        <dbReference type="Proteomes" id="UP000245076"/>
    </source>
</evidence>
<name>A0A2P2D608_9LEPT</name>
<dbReference type="EMBL" id="BFAY01000011">
    <property type="protein sequence ID" value="GBF40045.1"/>
    <property type="molecule type" value="Genomic_DNA"/>
</dbReference>
<reference evidence="1 2" key="1">
    <citation type="submission" date="2018-02" db="EMBL/GenBank/DDBJ databases">
        <title>Novel Leptospira species isolated from soil and water in Japan.</title>
        <authorList>
            <person name="Nakao R."/>
            <person name="Masuzawa T."/>
        </authorList>
    </citation>
    <scope>NUCLEOTIDE SEQUENCE [LARGE SCALE GENOMIC DNA]</scope>
    <source>
        <strain evidence="1 2">E8</strain>
    </source>
</reference>
<evidence type="ECO:0000313" key="1">
    <source>
        <dbReference type="EMBL" id="GBF40045.1"/>
    </source>
</evidence>
<comment type="caution">
    <text evidence="1">The sequence shown here is derived from an EMBL/GenBank/DDBJ whole genome shotgun (WGS) entry which is preliminary data.</text>
</comment>
<accession>A0A2P2D608</accession>
<sequence>MKRGGIGIRFAIVNLISRSIPDSKKNNNIDHRAIKEAIEVKAKDSFRLSDLI</sequence>
<gene>
    <name evidence="1" type="ORF">LPTSP1_30560</name>
</gene>
<organism evidence="1 2">
    <name type="scientific">Leptospira johnsonii</name>
    <dbReference type="NCBI Taxonomy" id="1917820"/>
    <lineage>
        <taxon>Bacteria</taxon>
        <taxon>Pseudomonadati</taxon>
        <taxon>Spirochaetota</taxon>
        <taxon>Spirochaetia</taxon>
        <taxon>Leptospirales</taxon>
        <taxon>Leptospiraceae</taxon>
        <taxon>Leptospira</taxon>
    </lineage>
</organism>
<dbReference type="AlphaFoldDB" id="A0A2P2D608"/>
<dbReference type="Proteomes" id="UP000245076">
    <property type="component" value="Unassembled WGS sequence"/>
</dbReference>
<protein>
    <submittedName>
        <fullName evidence="1">Uncharacterized protein</fullName>
    </submittedName>
</protein>
<keyword evidence="2" id="KW-1185">Reference proteome</keyword>